<dbReference type="SUPFAM" id="SSF48695">
    <property type="entry name" value="Multiheme cytochromes"/>
    <property type="match status" value="1"/>
</dbReference>
<accession>A0A395JHL0</accession>
<dbReference type="AlphaFoldDB" id="A0A395JHL0"/>
<evidence type="ECO:0000313" key="6">
    <source>
        <dbReference type="EMBL" id="RBP47135.1"/>
    </source>
</evidence>
<evidence type="ECO:0000259" key="4">
    <source>
        <dbReference type="Pfam" id="PF09699"/>
    </source>
</evidence>
<keyword evidence="3" id="KW-0472">Membrane</keyword>
<feature type="domain" description="Doubled CXXCH motif" evidence="4">
    <location>
        <begin position="114"/>
        <end position="152"/>
    </location>
</feature>
<evidence type="ECO:0000256" key="2">
    <source>
        <dbReference type="SAM" id="MobiDB-lite"/>
    </source>
</evidence>
<dbReference type="InterPro" id="IPR051829">
    <property type="entry name" value="Multiheme_Cytochr_ET"/>
</dbReference>
<protein>
    <submittedName>
        <fullName evidence="6">Putative CXXCH cytochrome family protein</fullName>
    </submittedName>
</protein>
<dbReference type="RefSeq" id="WP_113955859.1">
    <property type="nucleotide sequence ID" value="NZ_QNRT01000009.1"/>
</dbReference>
<feature type="compositionally biased region" description="Polar residues" evidence="2">
    <location>
        <begin position="471"/>
        <end position="480"/>
    </location>
</feature>
<dbReference type="InterPro" id="IPR036280">
    <property type="entry name" value="Multihaem_cyt_sf"/>
</dbReference>
<keyword evidence="7" id="KW-1185">Reference proteome</keyword>
<dbReference type="CDD" id="cd08168">
    <property type="entry name" value="Cytochrom_C3"/>
    <property type="match status" value="1"/>
</dbReference>
<keyword evidence="3" id="KW-0812">Transmembrane</keyword>
<feature type="transmembrane region" description="Helical" evidence="3">
    <location>
        <begin position="23"/>
        <end position="45"/>
    </location>
</feature>
<dbReference type="Pfam" id="PF14522">
    <property type="entry name" value="Cytochrome_C7"/>
    <property type="match status" value="1"/>
</dbReference>
<evidence type="ECO:0000313" key="7">
    <source>
        <dbReference type="Proteomes" id="UP000253083"/>
    </source>
</evidence>
<dbReference type="InterPro" id="IPR010177">
    <property type="entry name" value="Paired_CXXCH_1"/>
</dbReference>
<dbReference type="EMBL" id="QNRT01000009">
    <property type="protein sequence ID" value="RBP47135.1"/>
    <property type="molecule type" value="Genomic_DNA"/>
</dbReference>
<name>A0A395JHL0_9GAMM</name>
<evidence type="ECO:0000256" key="1">
    <source>
        <dbReference type="ARBA" id="ARBA00022729"/>
    </source>
</evidence>
<dbReference type="InParanoid" id="A0A395JHL0"/>
<dbReference type="Gene3D" id="3.90.10.10">
    <property type="entry name" value="Cytochrome C3"/>
    <property type="match status" value="3"/>
</dbReference>
<organism evidence="6 7">
    <name type="scientific">Arenicella xantha</name>
    <dbReference type="NCBI Taxonomy" id="644221"/>
    <lineage>
        <taxon>Bacteria</taxon>
        <taxon>Pseudomonadati</taxon>
        <taxon>Pseudomonadota</taxon>
        <taxon>Gammaproteobacteria</taxon>
        <taxon>Arenicellales</taxon>
        <taxon>Arenicellaceae</taxon>
        <taxon>Arenicella</taxon>
    </lineage>
</organism>
<feature type="compositionally biased region" description="Basic and acidic residues" evidence="2">
    <location>
        <begin position="461"/>
        <end position="470"/>
    </location>
</feature>
<reference evidence="6 7" key="1">
    <citation type="submission" date="2018-06" db="EMBL/GenBank/DDBJ databases">
        <title>Genomic Encyclopedia of Type Strains, Phase IV (KMG-IV): sequencing the most valuable type-strain genomes for metagenomic binning, comparative biology and taxonomic classification.</title>
        <authorList>
            <person name="Goeker M."/>
        </authorList>
    </citation>
    <scope>NUCLEOTIDE SEQUENCE [LARGE SCALE GENOMIC DNA]</scope>
    <source>
        <strain evidence="6 7">DSM 24032</strain>
    </source>
</reference>
<sequence>MEDRNKKNNSPLSLEETNLSRRWPSWVLLAGILLLFLVVPIVSLMSGQLSSFLRSSPLPSDNAWISGPLSSAHKIPELNQNCQACHTVPFQKVQDDTCLTCHADAQQHIDGEMHPVVNLDEVRCASCHREHNKPANLVRHDDQLCIGCHEDLSESGLETALEDVGGFGLEHREKGKPAPHPALSVSILTAEGVPGSMTWHAERAKLADNPVENSNLSFPHDVHLDAAGVDGPDGNTQLVCNDCHVTDGAGELMRPISMENNCRACHTLVFDPDAPERELPHGDPAQVVLALEEFYARQFLRNSLGRAPTQEEIQDFVLRRPGGSVKQRGAQALTMAEPWGKARSVAEEVFTRTTCKTCHEISQTSDADGALSWQVAEVKLTEQWMTKSVFNHRSHRSSDCSLCHAAAESEQATDVLMPDMPVCDSCHTGVRSHESKTPTSCIACHEFHRPALAPWRSGERPLEQALRDSASKPSKASTNL</sequence>
<dbReference type="InterPro" id="IPR029467">
    <property type="entry name" value="Cyt_c7-like"/>
</dbReference>
<keyword evidence="1" id="KW-0732">Signal</keyword>
<dbReference type="Pfam" id="PF09699">
    <property type="entry name" value="Paired_CXXCH_1"/>
    <property type="match status" value="1"/>
</dbReference>
<feature type="domain" description="Cytochrome c7-like" evidence="5">
    <location>
        <begin position="389"/>
        <end position="446"/>
    </location>
</feature>
<gene>
    <name evidence="6" type="ORF">DFR28_1097</name>
</gene>
<evidence type="ECO:0000256" key="3">
    <source>
        <dbReference type="SAM" id="Phobius"/>
    </source>
</evidence>
<dbReference type="Proteomes" id="UP000253083">
    <property type="component" value="Unassembled WGS sequence"/>
</dbReference>
<dbReference type="PANTHER" id="PTHR35038">
    <property type="entry name" value="DISSIMILATORY SULFITE REDUCTASE SIRA"/>
    <property type="match status" value="1"/>
</dbReference>
<evidence type="ECO:0000259" key="5">
    <source>
        <dbReference type="Pfam" id="PF14522"/>
    </source>
</evidence>
<proteinExistence type="predicted"/>
<keyword evidence="3" id="KW-1133">Transmembrane helix</keyword>
<feature type="region of interest" description="Disordered" evidence="2">
    <location>
        <begin position="461"/>
        <end position="480"/>
    </location>
</feature>
<comment type="caution">
    <text evidence="6">The sequence shown here is derived from an EMBL/GenBank/DDBJ whole genome shotgun (WGS) entry which is preliminary data.</text>
</comment>
<dbReference type="OrthoDB" id="9814800at2"/>